<organism evidence="2 3">
    <name type="scientific">Pigmentiphaga humi</name>
    <dbReference type="NCBI Taxonomy" id="2478468"/>
    <lineage>
        <taxon>Bacteria</taxon>
        <taxon>Pseudomonadati</taxon>
        <taxon>Pseudomonadota</taxon>
        <taxon>Betaproteobacteria</taxon>
        <taxon>Burkholderiales</taxon>
        <taxon>Alcaligenaceae</taxon>
        <taxon>Pigmentiphaga</taxon>
    </lineage>
</organism>
<sequence length="152" mass="16834">MFDILVYLFENYYTPEACPDPDTLARKLAAAGFEDDEIDDALTWLSGLAESTHRCVDLALVPSSGCRIYADAEYRQLGSEAVGFIAFLESAGVLSSPLREIVIDRAFALGEAPVPLEKLKIIVLMVLWSQETEIDNLILEELLEDGTARQLH</sequence>
<keyword evidence="3" id="KW-1185">Reference proteome</keyword>
<gene>
    <name evidence="1" type="primary">smg</name>
    <name evidence="2" type="ORF">PIGHUM_02548</name>
</gene>
<protein>
    <recommendedName>
        <fullName evidence="1">Protein Smg homolog</fullName>
    </recommendedName>
</protein>
<evidence type="ECO:0000313" key="3">
    <source>
        <dbReference type="Proteomes" id="UP000277294"/>
    </source>
</evidence>
<dbReference type="OrthoDB" id="5297467at2"/>
<evidence type="ECO:0000313" key="2">
    <source>
        <dbReference type="EMBL" id="VCU70476.1"/>
    </source>
</evidence>
<dbReference type="EMBL" id="UWPJ01000019">
    <property type="protein sequence ID" value="VCU70476.1"/>
    <property type="molecule type" value="Genomic_DNA"/>
</dbReference>
<evidence type="ECO:0000256" key="1">
    <source>
        <dbReference type="HAMAP-Rule" id="MF_00598"/>
    </source>
</evidence>
<dbReference type="AlphaFoldDB" id="A0A3P4B4M2"/>
<dbReference type="PANTHER" id="PTHR38692:SF1">
    <property type="entry name" value="PROTEIN SMG"/>
    <property type="match status" value="1"/>
</dbReference>
<dbReference type="HAMAP" id="MF_00598">
    <property type="entry name" value="Smg"/>
    <property type="match status" value="1"/>
</dbReference>
<proteinExistence type="inferred from homology"/>
<dbReference type="Pfam" id="PF04361">
    <property type="entry name" value="DUF494"/>
    <property type="match status" value="1"/>
</dbReference>
<reference evidence="2 3" key="1">
    <citation type="submission" date="2018-10" db="EMBL/GenBank/DDBJ databases">
        <authorList>
            <person name="Criscuolo A."/>
        </authorList>
    </citation>
    <scope>NUCLEOTIDE SEQUENCE [LARGE SCALE GENOMIC DNA]</scope>
    <source>
        <strain evidence="2">DnA1</strain>
    </source>
</reference>
<dbReference type="RefSeq" id="WP_124079992.1">
    <property type="nucleotide sequence ID" value="NZ_UWPJ01000019.1"/>
</dbReference>
<name>A0A3P4B4M2_9BURK</name>
<dbReference type="Proteomes" id="UP000277294">
    <property type="component" value="Unassembled WGS sequence"/>
</dbReference>
<accession>A0A3P4B4M2</accession>
<comment type="similarity">
    <text evidence="1">Belongs to the Smg family.</text>
</comment>
<dbReference type="InterPro" id="IPR007456">
    <property type="entry name" value="Smg"/>
</dbReference>
<dbReference type="PANTHER" id="PTHR38692">
    <property type="entry name" value="PROTEIN SMG"/>
    <property type="match status" value="1"/>
</dbReference>